<keyword evidence="3" id="KW-0012">Acyltransferase</keyword>
<dbReference type="Pfam" id="PF01757">
    <property type="entry name" value="Acyl_transf_3"/>
    <property type="match status" value="1"/>
</dbReference>
<dbReference type="EMBL" id="LT670817">
    <property type="protein sequence ID" value="SHG29671.1"/>
    <property type="molecule type" value="Genomic_DNA"/>
</dbReference>
<protein>
    <submittedName>
        <fullName evidence="3">Peptidoglycan/LPS O-acetylase OafA/YrhL, contains acyltransferase and SGNH-hydrolase domains</fullName>
    </submittedName>
</protein>
<accession>A0A1M5IN53</accession>
<evidence type="ECO:0000313" key="3">
    <source>
        <dbReference type="EMBL" id="SHG29671.1"/>
    </source>
</evidence>
<dbReference type="InterPro" id="IPR002656">
    <property type="entry name" value="Acyl_transf_3_dom"/>
</dbReference>
<dbReference type="RefSeq" id="WP_079600299.1">
    <property type="nucleotide sequence ID" value="NZ_LT670817.1"/>
</dbReference>
<dbReference type="GO" id="GO:0000271">
    <property type="term" value="P:polysaccharide biosynthetic process"/>
    <property type="evidence" value="ECO:0007669"/>
    <property type="project" value="TreeGrafter"/>
</dbReference>
<feature type="transmembrane region" description="Helical" evidence="1">
    <location>
        <begin position="300"/>
        <end position="323"/>
    </location>
</feature>
<gene>
    <name evidence="3" type="ORF">SAMN05443248_1055</name>
</gene>
<proteinExistence type="predicted"/>
<dbReference type="InterPro" id="IPR050879">
    <property type="entry name" value="Acyltransferase_3"/>
</dbReference>
<feature type="transmembrane region" description="Helical" evidence="1">
    <location>
        <begin position="73"/>
        <end position="95"/>
    </location>
</feature>
<dbReference type="PANTHER" id="PTHR23028">
    <property type="entry name" value="ACETYLTRANSFERASE"/>
    <property type="match status" value="1"/>
</dbReference>
<dbReference type="OrthoDB" id="9796461at2"/>
<dbReference type="PANTHER" id="PTHR23028:SF53">
    <property type="entry name" value="ACYL_TRANSF_3 DOMAIN-CONTAINING PROTEIN"/>
    <property type="match status" value="1"/>
</dbReference>
<feature type="transmembrane region" description="Helical" evidence="1">
    <location>
        <begin position="155"/>
        <end position="174"/>
    </location>
</feature>
<organism evidence="3 4">
    <name type="scientific">Bradyrhizobium erythrophlei</name>
    <dbReference type="NCBI Taxonomy" id="1437360"/>
    <lineage>
        <taxon>Bacteria</taxon>
        <taxon>Pseudomonadati</taxon>
        <taxon>Pseudomonadota</taxon>
        <taxon>Alphaproteobacteria</taxon>
        <taxon>Hyphomicrobiales</taxon>
        <taxon>Nitrobacteraceae</taxon>
        <taxon>Bradyrhizobium</taxon>
    </lineage>
</organism>
<keyword evidence="1" id="KW-0472">Membrane</keyword>
<reference evidence="3 4" key="1">
    <citation type="submission" date="2016-11" db="EMBL/GenBank/DDBJ databases">
        <authorList>
            <person name="Jaros S."/>
            <person name="Januszkiewicz K."/>
            <person name="Wedrychowicz H."/>
        </authorList>
    </citation>
    <scope>NUCLEOTIDE SEQUENCE [LARGE SCALE GENOMIC DNA]</scope>
    <source>
        <strain evidence="3 4">GAS138</strain>
    </source>
</reference>
<sequence>MKTERIYSIDSLRALAMTMVIAQHCKLLPFGWTGVWLFYVISGFVISRNLIAEKATFKPAPLFHYLSFVLRRIFRIVPPYAAYILICLLVIRLLGYPEQYRELPYLATFTYNWRMIFSVEPQFSAFGHLWTISVEEQFYVLFPILILLVNRDRAIFGLIAICLLVPVLRNVMAWQMAAHGWDAARIAFGVYASSFGQFDAFAMGALLAHFEPAIRRHPQFATKSAWLALVMATVYVATYIVINIRLGAHGIDAIRNIVSGVLYGEKREVFVYIVMNSCAAATLAGAIAGWRVFSLIEHPFVVAVGQVSYGGYLLHALVLLLMGEAIDSFFESQALQIRIVFFLVAWCCTVGIAWLSYITWERKLIRYGHKVSQRIMLRANGRPVGVSV</sequence>
<feature type="transmembrane region" description="Helical" evidence="1">
    <location>
        <begin position="269"/>
        <end position="293"/>
    </location>
</feature>
<dbReference type="GO" id="GO:0016020">
    <property type="term" value="C:membrane"/>
    <property type="evidence" value="ECO:0007669"/>
    <property type="project" value="TreeGrafter"/>
</dbReference>
<keyword evidence="1" id="KW-0812">Transmembrane</keyword>
<feature type="transmembrane region" description="Helical" evidence="1">
    <location>
        <begin position="335"/>
        <end position="360"/>
    </location>
</feature>
<dbReference type="AlphaFoldDB" id="A0A1M5IN53"/>
<feature type="transmembrane region" description="Helical" evidence="1">
    <location>
        <begin position="186"/>
        <end position="208"/>
    </location>
</feature>
<feature type="transmembrane region" description="Helical" evidence="1">
    <location>
        <begin position="36"/>
        <end position="52"/>
    </location>
</feature>
<evidence type="ECO:0000313" key="4">
    <source>
        <dbReference type="Proteomes" id="UP000189796"/>
    </source>
</evidence>
<dbReference type="Proteomes" id="UP000189796">
    <property type="component" value="Chromosome I"/>
</dbReference>
<keyword evidence="1" id="KW-1133">Transmembrane helix</keyword>
<dbReference type="GO" id="GO:0016747">
    <property type="term" value="F:acyltransferase activity, transferring groups other than amino-acyl groups"/>
    <property type="evidence" value="ECO:0007669"/>
    <property type="project" value="InterPro"/>
</dbReference>
<dbReference type="GO" id="GO:0016787">
    <property type="term" value="F:hydrolase activity"/>
    <property type="evidence" value="ECO:0007669"/>
    <property type="project" value="UniProtKB-KW"/>
</dbReference>
<feature type="domain" description="Acyltransferase 3" evidence="2">
    <location>
        <begin position="6"/>
        <end position="357"/>
    </location>
</feature>
<evidence type="ECO:0000259" key="2">
    <source>
        <dbReference type="Pfam" id="PF01757"/>
    </source>
</evidence>
<keyword evidence="3" id="KW-0378">Hydrolase</keyword>
<keyword evidence="3" id="KW-0808">Transferase</keyword>
<evidence type="ECO:0000256" key="1">
    <source>
        <dbReference type="SAM" id="Phobius"/>
    </source>
</evidence>
<name>A0A1M5IN53_9BRAD</name>
<feature type="transmembrane region" description="Helical" evidence="1">
    <location>
        <begin position="125"/>
        <end position="148"/>
    </location>
</feature>
<feature type="transmembrane region" description="Helical" evidence="1">
    <location>
        <begin position="220"/>
        <end position="242"/>
    </location>
</feature>